<dbReference type="InterPro" id="IPR044023">
    <property type="entry name" value="Ig_7"/>
</dbReference>
<feature type="non-terminal residue" evidence="3">
    <location>
        <position position="1097"/>
    </location>
</feature>
<dbReference type="Gene3D" id="2.60.40.10">
    <property type="entry name" value="Immunoglobulins"/>
    <property type="match status" value="2"/>
</dbReference>
<dbReference type="PROSITE" id="PS50093">
    <property type="entry name" value="PKD"/>
    <property type="match status" value="2"/>
</dbReference>
<dbReference type="Pfam" id="PF19081">
    <property type="entry name" value="Ig_7"/>
    <property type="match status" value="2"/>
</dbReference>
<dbReference type="NCBIfam" id="TIGR01451">
    <property type="entry name" value="B_ant_repeat"/>
    <property type="match status" value="5"/>
</dbReference>
<dbReference type="Pfam" id="PF18911">
    <property type="entry name" value="PKD_4"/>
    <property type="match status" value="1"/>
</dbReference>
<proteinExistence type="predicted"/>
<dbReference type="Proteomes" id="UP000198480">
    <property type="component" value="Unassembled WGS sequence"/>
</dbReference>
<dbReference type="InterPro" id="IPR013783">
    <property type="entry name" value="Ig-like_fold"/>
</dbReference>
<sequence length="1097" mass="115200">MKTYIKSLLSLVFLLLGIQIGYSQSLLDLRESSSDCSNTYNCPQNSYTLTDVYLVDINGNRLDEIVTECNQGDSFLVNVAIQYQSNAAADRYRARFQADLLIGNDVFFINRWISVLPSQTAGPQELILTDSPFLWSCGTSLGLTDILLVWRQQASGGSGTNPTESNYDCSSYTNSSQCQEEPEAIRVIITPINVDFDFDDLCNDFSVSFENLTSGGNPENYSYLWDFGGLGTSTDANPTFNFSSPGEYNVTLTTTDGRLTSSETKTVTVLSPLSITATKIDDDCSVEGAGTITLTNVTGGDGNYTFSWTATDGGIIPAGTENNQNQTNLSPGTYTVTVTDGRGCFNISTSNITRPNAAPAPSVFSNENYCVGSGVQGYNITADAGYSLVYYDSQTSDLPFESVPTVDTDNVASGTYPVWVAQVKDGQCESTRVEVSITVNPLPVLTITNPAAVCEPGTVDLTAGAITAGSSGFNSLAYFSDAAGLVELTNPEEISETGTYYIKATSLAGCFVIQPVEVIVNQAPVRPVSTGDITVCSVDPIQTLDANDAIEAVSDITYRWYATPTGGSEVTPTLSSIGSATFYAEAVTAEGCVSLERTPVTLTINDCSVAITKTVDFDEIDKPTTLNYTITVTNPGNTPLTGVVVTDPLTNDATPLTLASGDTNGDGNLDTDETWVFNASFVVTQAMIDAGADIVNTAFVNTDLTGEEEASVTTTITQTPGLAITKAAAPGSSYEAVGDEIDYVITVTNTGNVTLSNIAVVDPLTGLNQTIATLAPNASEVINTTYTVDQDDIDVGSVTNVATATVGDITVSDDEEVDAVQTPGLAITKAAAPGSSYEAVGDEIDYVITVTNTGNVTLSNIVVVDPLTGLNQTIATLAPNASEVINTTYTVDQDDIDAGSVTNVATATVGDITVSDDEEVDAVQNSAIAIAKSANKTIVTAAGEEVVYTLTVTNTGNTTLTDVMIVDAMLEVSENVGTLLPGQSASRDYTYTVTQSDIDNGSIVNVASTTGEDPNGDMPEDDATVTVDVDQNSAISLAKSADKSVVTVAGEEVVYTLTVTNTGNTTLTDVMLVDEMLEVSENVGTLLPGQSASRDYT</sequence>
<dbReference type="CDD" id="cd00146">
    <property type="entry name" value="PKD"/>
    <property type="match status" value="1"/>
</dbReference>
<feature type="region of interest" description="Disordered" evidence="1">
    <location>
        <begin position="156"/>
        <end position="175"/>
    </location>
</feature>
<dbReference type="InterPro" id="IPR055354">
    <property type="entry name" value="DUF7507"/>
</dbReference>
<reference evidence="4" key="1">
    <citation type="submission" date="2017-06" db="EMBL/GenBank/DDBJ databases">
        <authorList>
            <person name="Varghese N."/>
            <person name="Submissions S."/>
        </authorList>
    </citation>
    <scope>NUCLEOTIDE SEQUENCE [LARGE SCALE GENOMIC DNA]</scope>
    <source>
        <strain evidence="4">5C</strain>
    </source>
</reference>
<feature type="domain" description="PKD" evidence="2">
    <location>
        <begin position="216"/>
        <end position="276"/>
    </location>
</feature>
<gene>
    <name evidence="3" type="ORF">SAMN06295967_1111</name>
</gene>
<feature type="domain" description="PKD" evidence="2">
    <location>
        <begin position="291"/>
        <end position="339"/>
    </location>
</feature>
<dbReference type="EMBL" id="FZOK01000011">
    <property type="protein sequence ID" value="SNS49333.1"/>
    <property type="molecule type" value="Genomic_DNA"/>
</dbReference>
<keyword evidence="4" id="KW-1185">Reference proteome</keyword>
<protein>
    <submittedName>
        <fullName evidence="3">Conserved repeat domain-containing protein</fullName>
    </submittedName>
</protein>
<evidence type="ECO:0000256" key="1">
    <source>
        <dbReference type="SAM" id="MobiDB-lite"/>
    </source>
</evidence>
<dbReference type="InterPro" id="IPR022409">
    <property type="entry name" value="PKD/Chitinase_dom"/>
</dbReference>
<dbReference type="InterPro" id="IPR047589">
    <property type="entry name" value="DUF11_rpt"/>
</dbReference>
<dbReference type="AlphaFoldDB" id="A0A239EZ67"/>
<evidence type="ECO:0000313" key="4">
    <source>
        <dbReference type="Proteomes" id="UP000198480"/>
    </source>
</evidence>
<dbReference type="SUPFAM" id="SSF49299">
    <property type="entry name" value="PKD domain"/>
    <property type="match status" value="1"/>
</dbReference>
<dbReference type="OrthoDB" id="1488789at2"/>
<organism evidence="3 4">
    <name type="scientific">Belliella buryatensis</name>
    <dbReference type="NCBI Taxonomy" id="1500549"/>
    <lineage>
        <taxon>Bacteria</taxon>
        <taxon>Pseudomonadati</taxon>
        <taxon>Bacteroidota</taxon>
        <taxon>Cytophagia</taxon>
        <taxon>Cytophagales</taxon>
        <taxon>Cyclobacteriaceae</taxon>
        <taxon>Belliella</taxon>
    </lineage>
</organism>
<dbReference type="InterPro" id="IPR000601">
    <property type="entry name" value="PKD_dom"/>
</dbReference>
<evidence type="ECO:0000259" key="2">
    <source>
        <dbReference type="PROSITE" id="PS50093"/>
    </source>
</evidence>
<dbReference type="PANTHER" id="PTHR34819">
    <property type="entry name" value="LARGE CYSTEINE-RICH PERIPLASMIC PROTEIN OMCB"/>
    <property type="match status" value="1"/>
</dbReference>
<dbReference type="Pfam" id="PF24346">
    <property type="entry name" value="DUF7507"/>
    <property type="match status" value="5"/>
</dbReference>
<accession>A0A239EZ67</accession>
<dbReference type="SMART" id="SM00089">
    <property type="entry name" value="PKD"/>
    <property type="match status" value="1"/>
</dbReference>
<evidence type="ECO:0000313" key="3">
    <source>
        <dbReference type="EMBL" id="SNS49333.1"/>
    </source>
</evidence>
<name>A0A239EZ67_9BACT</name>
<dbReference type="InterPro" id="IPR035986">
    <property type="entry name" value="PKD_dom_sf"/>
</dbReference>
<dbReference type="PANTHER" id="PTHR34819:SF3">
    <property type="entry name" value="CELL SURFACE PROTEIN"/>
    <property type="match status" value="1"/>
</dbReference>
<dbReference type="InterPro" id="IPR051172">
    <property type="entry name" value="Chlamydia_OmcB"/>
</dbReference>